<reference evidence="3 4" key="1">
    <citation type="journal article" date="2016" name="Environ. Microbiol.">
        <title>Genomic resolution of a cold subsurface aquifer community provides metabolic insights for novel microbes adapted to high CO concentrations.</title>
        <authorList>
            <person name="Probst A.J."/>
            <person name="Castelle C.J."/>
            <person name="Singh A."/>
            <person name="Brown C.T."/>
            <person name="Anantharaman K."/>
            <person name="Sharon I."/>
            <person name="Hug L.A."/>
            <person name="Burstein D."/>
            <person name="Emerson J.B."/>
            <person name="Thomas B.C."/>
            <person name="Banfield J.F."/>
        </authorList>
    </citation>
    <scope>NUCLEOTIDE SEQUENCE [LARGE SCALE GENOMIC DNA]</scope>
    <source>
        <strain evidence="3">CG1_02_37_22</strain>
    </source>
</reference>
<dbReference type="Gene3D" id="2.60.120.1060">
    <property type="entry name" value="NPCBM/NEW2 domain"/>
    <property type="match status" value="1"/>
</dbReference>
<feature type="transmembrane region" description="Helical" evidence="1">
    <location>
        <begin position="467"/>
        <end position="487"/>
    </location>
</feature>
<evidence type="ECO:0000313" key="3">
    <source>
        <dbReference type="EMBL" id="OIO13776.1"/>
    </source>
</evidence>
<sequence>MTSFIFVLFIGLIIRLFLVGNPGFIADISFWKSWSLAAVDHGIVWTTFNTNINYPPGFIYVLYVMGKIYSFLGNPHDYNAYWLENNFAFLLASKSIAIVSDIIISCIIYWFFSQKEKLKQLGMLDLTVLIPNRRKPINESSLGNVSSFEFRVSSFIGKHLPLFLASAFYLNPIVIIDSALWGQVESFGILFTIIAILLIFYRRPVLAVAIFTVGTLMKLQNIIYIPLFFLFIARYYDIKTLIKCLASGVFTFFLINLPFVLSNNMNQVIYLLTVNSDYFPWLSLNAHNLWWIVAGAQGMQITDRITVLGIINAKTLGLLIFSSFYLLSTILIYFKPSFRNFLLSLTFSIFAFFLFSTQSHERYSYPVIVFLIFLYPFVDNLLSKANRQSNPLLSERKHLFFQILYLLLTISFFFNIHTGLILNYPTNGIFFLTKITTPVLTIVNSYALIFLFIALLPFIFSQISKSFLFIPVIFLTSALTFLHWSYLSSGKVSLTSFNPIVTKQDFGILQTDMSTNSSAGWKKWSRLSSNYFFYRKGFGVHANSYLVFDINRKFSRFATDLGVDTEADTPASVVFKIYADGKELYQSGKMGRFDFPKHTQVDVKKVKRLELVVTDAGDGINSDHADWLNPILYK</sequence>
<evidence type="ECO:0000313" key="4">
    <source>
        <dbReference type="Proteomes" id="UP000183120"/>
    </source>
</evidence>
<feature type="transmembrane region" description="Helical" evidence="1">
    <location>
        <begin position="6"/>
        <end position="31"/>
    </location>
</feature>
<feature type="transmembrane region" description="Helical" evidence="1">
    <location>
        <begin position="316"/>
        <end position="334"/>
    </location>
</feature>
<comment type="caution">
    <text evidence="3">The sequence shown here is derived from an EMBL/GenBank/DDBJ whole genome shotgun (WGS) entry which is preliminary data.</text>
</comment>
<dbReference type="AlphaFoldDB" id="A0A1J4TQ14"/>
<evidence type="ECO:0000259" key="2">
    <source>
        <dbReference type="SMART" id="SM00776"/>
    </source>
</evidence>
<feature type="transmembrane region" description="Helical" evidence="1">
    <location>
        <begin position="87"/>
        <end position="112"/>
    </location>
</feature>
<dbReference type="InterPro" id="IPR013222">
    <property type="entry name" value="Glyco_hyd_98_carb-bd"/>
</dbReference>
<feature type="transmembrane region" description="Helical" evidence="1">
    <location>
        <begin position="240"/>
        <end position="261"/>
    </location>
</feature>
<feature type="transmembrane region" description="Helical" evidence="1">
    <location>
        <begin position="180"/>
        <end position="201"/>
    </location>
</feature>
<feature type="transmembrane region" description="Helical" evidence="1">
    <location>
        <begin position="363"/>
        <end position="382"/>
    </location>
</feature>
<dbReference type="Proteomes" id="UP000183120">
    <property type="component" value="Unassembled WGS sequence"/>
</dbReference>
<gene>
    <name evidence="3" type="ORF">AUJ73_03290</name>
</gene>
<feature type="transmembrane region" description="Helical" evidence="1">
    <location>
        <begin position="207"/>
        <end position="233"/>
    </location>
</feature>
<feature type="transmembrane region" description="Helical" evidence="1">
    <location>
        <begin position="52"/>
        <end position="72"/>
    </location>
</feature>
<dbReference type="STRING" id="1805209.AUJ73_03290"/>
<accession>A0A1J4TQ14</accession>
<feature type="domain" description="Glycosyl hydrolase family 98 putative carbohydrate-binding module" evidence="2">
    <location>
        <begin position="488"/>
        <end position="634"/>
    </location>
</feature>
<dbReference type="SUPFAM" id="SSF49785">
    <property type="entry name" value="Galactose-binding domain-like"/>
    <property type="match status" value="1"/>
</dbReference>
<keyword evidence="1" id="KW-0812">Transmembrane</keyword>
<protein>
    <recommendedName>
        <fullName evidence="2">Glycosyl hydrolase family 98 putative carbohydrate-binding module domain-containing protein</fullName>
    </recommendedName>
</protein>
<proteinExistence type="predicted"/>
<organism evidence="3 4">
    <name type="scientific">Candidatus Gottesmanbacteria bacterium CG1_02_37_22</name>
    <dbReference type="NCBI Taxonomy" id="1805209"/>
    <lineage>
        <taxon>Bacteria</taxon>
        <taxon>Candidatus Gottesmaniibacteriota</taxon>
    </lineage>
</organism>
<name>A0A1J4TQ14_9BACT</name>
<dbReference type="InterPro" id="IPR008979">
    <property type="entry name" value="Galactose-bd-like_sf"/>
</dbReference>
<feature type="transmembrane region" description="Helical" evidence="1">
    <location>
        <begin position="403"/>
        <end position="422"/>
    </location>
</feature>
<dbReference type="EMBL" id="MNUY01000050">
    <property type="protein sequence ID" value="OIO13776.1"/>
    <property type="molecule type" value="Genomic_DNA"/>
</dbReference>
<feature type="transmembrane region" description="Helical" evidence="1">
    <location>
        <begin position="442"/>
        <end position="460"/>
    </location>
</feature>
<keyword evidence="1" id="KW-1133">Transmembrane helix</keyword>
<evidence type="ECO:0000256" key="1">
    <source>
        <dbReference type="SAM" id="Phobius"/>
    </source>
</evidence>
<dbReference type="Pfam" id="PF08305">
    <property type="entry name" value="NPCBM"/>
    <property type="match status" value="1"/>
</dbReference>
<dbReference type="SMART" id="SM00776">
    <property type="entry name" value="NPCBM"/>
    <property type="match status" value="1"/>
</dbReference>
<dbReference type="InterPro" id="IPR038637">
    <property type="entry name" value="NPCBM_sf"/>
</dbReference>
<keyword evidence="1" id="KW-0472">Membrane</keyword>
<feature type="transmembrane region" description="Helical" evidence="1">
    <location>
        <begin position="341"/>
        <end position="357"/>
    </location>
</feature>